<proteinExistence type="inferred from homology"/>
<accession>A0A420VXV1</accession>
<keyword evidence="11 12" id="KW-0998">Cell outer membrane</keyword>
<dbReference type="InterPro" id="IPR012910">
    <property type="entry name" value="Plug_dom"/>
</dbReference>
<comment type="similarity">
    <text evidence="12 13">Belongs to the TonB-dependent receptor family.</text>
</comment>
<evidence type="ECO:0000256" key="1">
    <source>
        <dbReference type="ARBA" id="ARBA00004571"/>
    </source>
</evidence>
<evidence type="ECO:0000256" key="2">
    <source>
        <dbReference type="ARBA" id="ARBA00022448"/>
    </source>
</evidence>
<evidence type="ECO:0000256" key="3">
    <source>
        <dbReference type="ARBA" id="ARBA00022452"/>
    </source>
</evidence>
<dbReference type="GO" id="GO:0015344">
    <property type="term" value="F:siderophore uptake transmembrane transporter activity"/>
    <property type="evidence" value="ECO:0007669"/>
    <property type="project" value="TreeGrafter"/>
</dbReference>
<keyword evidence="2 12" id="KW-0813">Transport</keyword>
<dbReference type="Pfam" id="PF07715">
    <property type="entry name" value="Plug"/>
    <property type="match status" value="1"/>
</dbReference>
<comment type="subcellular location">
    <subcellularLocation>
        <location evidence="1 12">Cell outer membrane</location>
        <topology evidence="1 12">Multi-pass membrane protein</topology>
    </subcellularLocation>
</comment>
<sequence length="718" mass="79749">MKTLYLKSFLIFTLLFTIFSVDAQSQYADTLLPKQLDSVFIKSQFRKDRSSYQSARINIPDYENPQVTTSVGINLTKNRNYYTQTAMLANAAGVTPSWAGIAPYFTIRGFRTRSNFRNGLNAYLHYSDENSNIQQLDVIKGPSGTLFGGTNMAFGGLINVLTYIPVDSTFTTISLAAGNNALHRGSVEINTALDSAHKSLFRMFGTYTSRKSFQDQGLNKSLFLAPSFSYQLSPDLKIRMEVEFLRRNTTNNPLFTPSNPLIGGIATNVQRSKDLHLDYFSSYTNNSLLWRTSSLNFYGKISYAISPAWQSETNLASTNSTSNGDYQTNLLLDNNSAVARKILHYESEDISNYQVQQNFIGNFKIGDWDNKLLIGLDYQRYSYAANYKNAGYVDTVSIADPSATANLFHADLIRGIVLSKQPNSSVAPQNSYSAYISDVIKPTDALTLMLSARYDRLINFGTKDLLTAVTTADYKQSSITPKIGLTYQVIPKIITVFGNYMSGFQNLAPTSANGILYNFKPQYGNQFESGVKIAVPNNALDLTLSYYDIRVRNSVITDPADATKYIQGGKQYSRGVELDIQSEPLANFFIHAGGAYNASKLTVADAAVQGLRPVNAGPKWSFTWYASYELPANKDSKWSAGLGGNYVGQDLIINSTNAGSFYTDAYTLCNGNIGYVFKQFQCKLTAENLFNTRYYYGGRGFITPGNLRQCILAMALHF</sequence>
<feature type="domain" description="TonB-dependent receptor plug" evidence="16">
    <location>
        <begin position="62"/>
        <end position="152"/>
    </location>
</feature>
<dbReference type="InterPro" id="IPR000531">
    <property type="entry name" value="Beta-barrel_TonB"/>
</dbReference>
<dbReference type="PANTHER" id="PTHR32552:SF68">
    <property type="entry name" value="FERRICHROME OUTER MEMBRANE TRANSPORTER_PHAGE RECEPTOR"/>
    <property type="match status" value="1"/>
</dbReference>
<keyword evidence="3 12" id="KW-1134">Transmembrane beta strand</keyword>
<keyword evidence="4" id="KW-0410">Iron transport</keyword>
<dbReference type="Gene3D" id="2.170.130.10">
    <property type="entry name" value="TonB-dependent receptor, plug domain"/>
    <property type="match status" value="1"/>
</dbReference>
<feature type="chain" id="PRO_5019073700" evidence="14">
    <location>
        <begin position="24"/>
        <end position="718"/>
    </location>
</feature>
<keyword evidence="18" id="KW-1185">Reference proteome</keyword>
<evidence type="ECO:0000256" key="14">
    <source>
        <dbReference type="SAM" id="SignalP"/>
    </source>
</evidence>
<evidence type="ECO:0000256" key="8">
    <source>
        <dbReference type="ARBA" id="ARBA00023065"/>
    </source>
</evidence>
<dbReference type="Gene3D" id="2.40.170.20">
    <property type="entry name" value="TonB-dependent receptor, beta-barrel domain"/>
    <property type="match status" value="1"/>
</dbReference>
<keyword evidence="9 13" id="KW-0798">TonB box</keyword>
<evidence type="ECO:0000256" key="7">
    <source>
        <dbReference type="ARBA" id="ARBA00023004"/>
    </source>
</evidence>
<feature type="domain" description="TonB-dependent receptor-like beta-barrel" evidence="15">
    <location>
        <begin position="242"/>
        <end position="689"/>
    </location>
</feature>
<evidence type="ECO:0000313" key="18">
    <source>
        <dbReference type="Proteomes" id="UP000282423"/>
    </source>
</evidence>
<evidence type="ECO:0000256" key="9">
    <source>
        <dbReference type="ARBA" id="ARBA00023077"/>
    </source>
</evidence>
<comment type="caution">
    <text evidence="17">The sequence shown here is derived from an EMBL/GenBank/DDBJ whole genome shotgun (WGS) entry which is preliminary data.</text>
</comment>
<dbReference type="InterPro" id="IPR039426">
    <property type="entry name" value="TonB-dep_rcpt-like"/>
</dbReference>
<dbReference type="EMBL" id="RBWS01000009">
    <property type="protein sequence ID" value="RKO71233.1"/>
    <property type="molecule type" value="Genomic_DNA"/>
</dbReference>
<evidence type="ECO:0000256" key="6">
    <source>
        <dbReference type="ARBA" id="ARBA00022729"/>
    </source>
</evidence>
<dbReference type="GO" id="GO:0009279">
    <property type="term" value="C:cell outer membrane"/>
    <property type="evidence" value="ECO:0007669"/>
    <property type="project" value="UniProtKB-SubCell"/>
</dbReference>
<keyword evidence="5 12" id="KW-0812">Transmembrane</keyword>
<evidence type="ECO:0000256" key="4">
    <source>
        <dbReference type="ARBA" id="ARBA00022496"/>
    </source>
</evidence>
<dbReference type="OrthoDB" id="9775095at2"/>
<protein>
    <submittedName>
        <fullName evidence="17">Uncharacterized protein</fullName>
    </submittedName>
</protein>
<organism evidence="17 18">
    <name type="scientific">Sphingobacterium puteale</name>
    <dbReference type="NCBI Taxonomy" id="2420510"/>
    <lineage>
        <taxon>Bacteria</taxon>
        <taxon>Pseudomonadati</taxon>
        <taxon>Bacteroidota</taxon>
        <taxon>Sphingobacteriia</taxon>
        <taxon>Sphingobacteriales</taxon>
        <taxon>Sphingobacteriaceae</taxon>
        <taxon>Sphingobacterium</taxon>
    </lineage>
</organism>
<dbReference type="RefSeq" id="WP_121124820.1">
    <property type="nucleotide sequence ID" value="NZ_RBWS01000009.1"/>
</dbReference>
<keyword evidence="7" id="KW-0408">Iron</keyword>
<dbReference type="SUPFAM" id="SSF56935">
    <property type="entry name" value="Porins"/>
    <property type="match status" value="1"/>
</dbReference>
<keyword evidence="6 14" id="KW-0732">Signal</keyword>
<dbReference type="Pfam" id="PF00593">
    <property type="entry name" value="TonB_dep_Rec_b-barrel"/>
    <property type="match status" value="1"/>
</dbReference>
<evidence type="ECO:0000256" key="13">
    <source>
        <dbReference type="RuleBase" id="RU003357"/>
    </source>
</evidence>
<gene>
    <name evidence="17" type="ORF">D7322_13875</name>
</gene>
<keyword evidence="10 12" id="KW-0472">Membrane</keyword>
<dbReference type="AlphaFoldDB" id="A0A420VXV1"/>
<dbReference type="PANTHER" id="PTHR32552">
    <property type="entry name" value="FERRICHROME IRON RECEPTOR-RELATED"/>
    <property type="match status" value="1"/>
</dbReference>
<feature type="signal peptide" evidence="14">
    <location>
        <begin position="1"/>
        <end position="23"/>
    </location>
</feature>
<evidence type="ECO:0000313" key="17">
    <source>
        <dbReference type="EMBL" id="RKO71233.1"/>
    </source>
</evidence>
<name>A0A420VXV1_9SPHI</name>
<dbReference type="PROSITE" id="PS52016">
    <property type="entry name" value="TONB_DEPENDENT_REC_3"/>
    <property type="match status" value="1"/>
</dbReference>
<evidence type="ECO:0000256" key="12">
    <source>
        <dbReference type="PROSITE-ProRule" id="PRU01360"/>
    </source>
</evidence>
<evidence type="ECO:0000259" key="16">
    <source>
        <dbReference type="Pfam" id="PF07715"/>
    </source>
</evidence>
<evidence type="ECO:0000256" key="5">
    <source>
        <dbReference type="ARBA" id="ARBA00022692"/>
    </source>
</evidence>
<reference evidence="17 18" key="1">
    <citation type="submission" date="2018-10" db="EMBL/GenBank/DDBJ databases">
        <title>Sphingobacterium sp. M05W1-28.</title>
        <authorList>
            <person name="Cai H."/>
        </authorList>
    </citation>
    <scope>NUCLEOTIDE SEQUENCE [LARGE SCALE GENOMIC DNA]</scope>
    <source>
        <strain evidence="17 18">M05W1-28</strain>
    </source>
</reference>
<dbReference type="InterPro" id="IPR037066">
    <property type="entry name" value="Plug_dom_sf"/>
</dbReference>
<dbReference type="Proteomes" id="UP000282423">
    <property type="component" value="Unassembled WGS sequence"/>
</dbReference>
<evidence type="ECO:0000256" key="10">
    <source>
        <dbReference type="ARBA" id="ARBA00023136"/>
    </source>
</evidence>
<evidence type="ECO:0000259" key="15">
    <source>
        <dbReference type="Pfam" id="PF00593"/>
    </source>
</evidence>
<dbReference type="InterPro" id="IPR036942">
    <property type="entry name" value="Beta-barrel_TonB_sf"/>
</dbReference>
<keyword evidence="8" id="KW-0406">Ion transport</keyword>
<evidence type="ECO:0000256" key="11">
    <source>
        <dbReference type="ARBA" id="ARBA00023237"/>
    </source>
</evidence>